<feature type="domain" description="Glycosyltransferase subfamily 4-like N-terminal" evidence="3">
    <location>
        <begin position="20"/>
        <end position="177"/>
    </location>
</feature>
<dbReference type="RefSeq" id="WP_265426265.1">
    <property type="nucleotide sequence ID" value="NZ_JAPFPW010000031.1"/>
</dbReference>
<dbReference type="InterPro" id="IPR001296">
    <property type="entry name" value="Glyco_trans_1"/>
</dbReference>
<dbReference type="Gene3D" id="3.40.50.2000">
    <property type="entry name" value="Glycogen Phosphorylase B"/>
    <property type="match status" value="2"/>
</dbReference>
<organism evidence="4 5">
    <name type="scientific">Desulfobotulus pelophilus</name>
    <dbReference type="NCBI Taxonomy" id="2823377"/>
    <lineage>
        <taxon>Bacteria</taxon>
        <taxon>Pseudomonadati</taxon>
        <taxon>Thermodesulfobacteriota</taxon>
        <taxon>Desulfobacteria</taxon>
        <taxon>Desulfobacterales</taxon>
        <taxon>Desulfobacteraceae</taxon>
        <taxon>Desulfobotulus</taxon>
    </lineage>
</organism>
<evidence type="ECO:0000313" key="5">
    <source>
        <dbReference type="Proteomes" id="UP001209681"/>
    </source>
</evidence>
<dbReference type="PANTHER" id="PTHR12526">
    <property type="entry name" value="GLYCOSYLTRANSFERASE"/>
    <property type="match status" value="1"/>
</dbReference>
<dbReference type="EMBL" id="JAPFPW010000031">
    <property type="protein sequence ID" value="MCW7755322.1"/>
    <property type="molecule type" value="Genomic_DNA"/>
</dbReference>
<dbReference type="Pfam" id="PF13439">
    <property type="entry name" value="Glyco_transf_4"/>
    <property type="match status" value="1"/>
</dbReference>
<feature type="transmembrane region" description="Helical" evidence="1">
    <location>
        <begin position="88"/>
        <end position="108"/>
    </location>
</feature>
<comment type="caution">
    <text evidence="4">The sequence shown here is derived from an EMBL/GenBank/DDBJ whole genome shotgun (WGS) entry which is preliminary data.</text>
</comment>
<dbReference type="CDD" id="cd03808">
    <property type="entry name" value="GT4_CapM-like"/>
    <property type="match status" value="1"/>
</dbReference>
<evidence type="ECO:0000259" key="2">
    <source>
        <dbReference type="Pfam" id="PF00534"/>
    </source>
</evidence>
<name>A0ABT3NCX9_9BACT</name>
<evidence type="ECO:0000313" key="4">
    <source>
        <dbReference type="EMBL" id="MCW7755322.1"/>
    </source>
</evidence>
<dbReference type="PANTHER" id="PTHR12526:SF638">
    <property type="entry name" value="SPORE COAT PROTEIN SA"/>
    <property type="match status" value="1"/>
</dbReference>
<sequence>MRVAIIGSTAETLLGFRSGLIRDLVSQGYEVYAFASDFHDIAVMNKISLLGAVPVPYTLSRSGLNPLKDLFNTVKLASLLRKKRIDIVFSYFAKPVVFGILAAVMAGVKRRIGMLEGLGYVFTDRPEGLSVRRRFLKFVQVFLYRIAFLFAEKIIFLNQDDFNDLITVYGIKVKQICILGGIGLDLFSYPYTPPSQNPVSFIFVGRMLAEKGVHEYVAAAKIVKAVYPKAHFVMLGGLDKNNPGGITESRLKDLMASGTIEYPGHVSNVVEWVARSSVFVLPSYREGLPRSTQEAMAIGRAVITTDVPGCRETVTQGVNGFMVPPWSPDELAEKMIYFIENPEEILRMGLESYQIAREKFDEKKVNHKLISLIKEP</sequence>
<keyword evidence="1" id="KW-0472">Membrane</keyword>
<dbReference type="Proteomes" id="UP001209681">
    <property type="component" value="Unassembled WGS sequence"/>
</dbReference>
<evidence type="ECO:0000259" key="3">
    <source>
        <dbReference type="Pfam" id="PF13439"/>
    </source>
</evidence>
<evidence type="ECO:0000256" key="1">
    <source>
        <dbReference type="SAM" id="Phobius"/>
    </source>
</evidence>
<dbReference type="InterPro" id="IPR028098">
    <property type="entry name" value="Glyco_trans_4-like_N"/>
</dbReference>
<protein>
    <submittedName>
        <fullName evidence="4">Glycosyltransferase family 4 protein</fullName>
    </submittedName>
</protein>
<reference evidence="4 5" key="1">
    <citation type="submission" date="2022-11" db="EMBL/GenBank/DDBJ databases">
        <title>Desulfobotulus tamanensis H1 sp. nov. - anaerobic, alkaliphilic, sulphate reducing bacterium isolated from terrestrial mud volcano.</title>
        <authorList>
            <person name="Frolova A."/>
            <person name="Merkel A.Y."/>
            <person name="Slobodkin A.I."/>
        </authorList>
    </citation>
    <scope>NUCLEOTIDE SEQUENCE [LARGE SCALE GENOMIC DNA]</scope>
    <source>
        <strain evidence="4 5">H1</strain>
    </source>
</reference>
<dbReference type="Pfam" id="PF00534">
    <property type="entry name" value="Glycos_transf_1"/>
    <property type="match status" value="1"/>
</dbReference>
<keyword evidence="1" id="KW-0812">Transmembrane</keyword>
<keyword evidence="5" id="KW-1185">Reference proteome</keyword>
<dbReference type="SUPFAM" id="SSF53756">
    <property type="entry name" value="UDP-Glycosyltransferase/glycogen phosphorylase"/>
    <property type="match status" value="1"/>
</dbReference>
<proteinExistence type="predicted"/>
<accession>A0ABT3NCX9</accession>
<gene>
    <name evidence="4" type="ORF">OOT00_15165</name>
</gene>
<keyword evidence="1" id="KW-1133">Transmembrane helix</keyword>
<feature type="domain" description="Glycosyl transferase family 1" evidence="2">
    <location>
        <begin position="197"/>
        <end position="349"/>
    </location>
</feature>